<dbReference type="Proteomes" id="UP000299102">
    <property type="component" value="Unassembled WGS sequence"/>
</dbReference>
<protein>
    <submittedName>
        <fullName evidence="1">Retrovirus-related Pol polyprotein from transposon 412</fullName>
    </submittedName>
</protein>
<gene>
    <name evidence="1" type="primary">POL</name>
    <name evidence="1" type="ORF">EVAR_101004_1</name>
</gene>
<evidence type="ECO:0000313" key="2">
    <source>
        <dbReference type="Proteomes" id="UP000299102"/>
    </source>
</evidence>
<comment type="caution">
    <text evidence="1">The sequence shown here is derived from an EMBL/GenBank/DDBJ whole genome shotgun (WGS) entry which is preliminary data.</text>
</comment>
<organism evidence="1 2">
    <name type="scientific">Eumeta variegata</name>
    <name type="common">Bagworm moth</name>
    <name type="synonym">Eumeta japonica</name>
    <dbReference type="NCBI Taxonomy" id="151549"/>
    <lineage>
        <taxon>Eukaryota</taxon>
        <taxon>Metazoa</taxon>
        <taxon>Ecdysozoa</taxon>
        <taxon>Arthropoda</taxon>
        <taxon>Hexapoda</taxon>
        <taxon>Insecta</taxon>
        <taxon>Pterygota</taxon>
        <taxon>Neoptera</taxon>
        <taxon>Endopterygota</taxon>
        <taxon>Lepidoptera</taxon>
        <taxon>Glossata</taxon>
        <taxon>Ditrysia</taxon>
        <taxon>Tineoidea</taxon>
        <taxon>Psychidae</taxon>
        <taxon>Oiketicinae</taxon>
        <taxon>Eumeta</taxon>
    </lineage>
</organism>
<dbReference type="GO" id="GO:0071897">
    <property type="term" value="P:DNA biosynthetic process"/>
    <property type="evidence" value="ECO:0007669"/>
    <property type="project" value="UniProtKB-ARBA"/>
</dbReference>
<reference evidence="1 2" key="1">
    <citation type="journal article" date="2019" name="Commun. Biol.">
        <title>The bagworm genome reveals a unique fibroin gene that provides high tensile strength.</title>
        <authorList>
            <person name="Kono N."/>
            <person name="Nakamura H."/>
            <person name="Ohtoshi R."/>
            <person name="Tomita M."/>
            <person name="Numata K."/>
            <person name="Arakawa K."/>
        </authorList>
    </citation>
    <scope>NUCLEOTIDE SEQUENCE [LARGE SCALE GENOMIC DNA]</scope>
</reference>
<name>A0A4C1SRC9_EUMVA</name>
<evidence type="ECO:0000313" key="1">
    <source>
        <dbReference type="EMBL" id="GBP03611.1"/>
    </source>
</evidence>
<dbReference type="SUPFAM" id="SSF56672">
    <property type="entry name" value="DNA/RNA polymerases"/>
    <property type="match status" value="1"/>
</dbReference>
<accession>A0A4C1SRC9</accession>
<proteinExistence type="predicted"/>
<keyword evidence="2" id="KW-1185">Reference proteome</keyword>
<dbReference type="AlphaFoldDB" id="A0A4C1SRC9"/>
<dbReference type="Gene3D" id="3.10.10.10">
    <property type="entry name" value="HIV Type 1 Reverse Transcriptase, subunit A, domain 1"/>
    <property type="match status" value="1"/>
</dbReference>
<dbReference type="EMBL" id="BGZK01007361">
    <property type="protein sequence ID" value="GBP03611.1"/>
    <property type="molecule type" value="Genomic_DNA"/>
</dbReference>
<dbReference type="InterPro" id="IPR043502">
    <property type="entry name" value="DNA/RNA_pol_sf"/>
</dbReference>
<dbReference type="OrthoDB" id="420169at2759"/>
<sequence length="121" mass="14180">MCPPNKYQQERIRMLKNIIMTEINWNTEEIESMNRMCENYHDVFMLDGDALPFTTLVKHRIPKNRANPINQRQYRLPHVHKEEINRQVSELLKEGIISPSAQKNFKTAKTSGQIVGLTSEN</sequence>